<proteinExistence type="predicted"/>
<dbReference type="Proteomes" id="UP000176609">
    <property type="component" value="Unassembled WGS sequence"/>
</dbReference>
<keyword evidence="1" id="KW-0812">Transmembrane</keyword>
<feature type="transmembrane region" description="Helical" evidence="1">
    <location>
        <begin position="98"/>
        <end position="122"/>
    </location>
</feature>
<reference evidence="2 3" key="1">
    <citation type="journal article" date="2016" name="Nat. Commun.">
        <title>Thousands of microbial genomes shed light on interconnected biogeochemical processes in an aquifer system.</title>
        <authorList>
            <person name="Anantharaman K."/>
            <person name="Brown C.T."/>
            <person name="Hug L.A."/>
            <person name="Sharon I."/>
            <person name="Castelle C.J."/>
            <person name="Probst A.J."/>
            <person name="Thomas B.C."/>
            <person name="Singh A."/>
            <person name="Wilkins M.J."/>
            <person name="Karaoz U."/>
            <person name="Brodie E.L."/>
            <person name="Williams K.H."/>
            <person name="Hubbard S.S."/>
            <person name="Banfield J.F."/>
        </authorList>
    </citation>
    <scope>NUCLEOTIDE SEQUENCE [LARGE SCALE GENOMIC DNA]</scope>
</reference>
<evidence type="ECO:0000313" key="3">
    <source>
        <dbReference type="Proteomes" id="UP000176609"/>
    </source>
</evidence>
<comment type="caution">
    <text evidence="2">The sequence shown here is derived from an EMBL/GenBank/DDBJ whole genome shotgun (WGS) entry which is preliminary data.</text>
</comment>
<sequence length="126" mass="14836">MNIETVLLRLPFLLPVVKLFINKLRRRKGEINSENMVLEFVTVVAFWLITIPIFWLFLELKSNSTREYIFQFIGVSGTTFLLDKWFYKQYLELKNLAISYLGLLLVSIMGLIVGLNIANFFLRLRN</sequence>
<evidence type="ECO:0000256" key="1">
    <source>
        <dbReference type="SAM" id="Phobius"/>
    </source>
</evidence>
<dbReference type="EMBL" id="MFJR01000010">
    <property type="protein sequence ID" value="OGG26363.1"/>
    <property type="molecule type" value="Genomic_DNA"/>
</dbReference>
<organism evidence="2 3">
    <name type="scientific">Candidatus Gottesmanbacteria bacterium RIFCSPLOWO2_01_FULL_39_12b</name>
    <dbReference type="NCBI Taxonomy" id="1798388"/>
    <lineage>
        <taxon>Bacteria</taxon>
        <taxon>Candidatus Gottesmaniibacteriota</taxon>
    </lineage>
</organism>
<evidence type="ECO:0000313" key="2">
    <source>
        <dbReference type="EMBL" id="OGG26363.1"/>
    </source>
</evidence>
<dbReference type="AlphaFoldDB" id="A0A1F6APF2"/>
<accession>A0A1F6APF2</accession>
<keyword evidence="1" id="KW-0472">Membrane</keyword>
<feature type="transmembrane region" description="Helical" evidence="1">
    <location>
        <begin position="36"/>
        <end position="56"/>
    </location>
</feature>
<protein>
    <submittedName>
        <fullName evidence="2">Uncharacterized protein</fullName>
    </submittedName>
</protein>
<gene>
    <name evidence="2" type="ORF">A2960_03460</name>
</gene>
<keyword evidence="1" id="KW-1133">Transmembrane helix</keyword>
<name>A0A1F6APF2_9BACT</name>
<feature type="transmembrane region" description="Helical" evidence="1">
    <location>
        <begin position="68"/>
        <end position="86"/>
    </location>
</feature>